<dbReference type="FunFam" id="3.60.20.10:FF:000006">
    <property type="entry name" value="Glutamine--fructose-6-phosphate aminotransferase [isomerizing]"/>
    <property type="match status" value="1"/>
</dbReference>
<dbReference type="EMBL" id="CP014229">
    <property type="protein sequence ID" value="AMD91057.1"/>
    <property type="molecule type" value="Genomic_DNA"/>
</dbReference>
<dbReference type="Pfam" id="PF01380">
    <property type="entry name" value="SIS"/>
    <property type="match status" value="2"/>
</dbReference>
<evidence type="ECO:0000256" key="2">
    <source>
        <dbReference type="ARBA" id="ARBA00004496"/>
    </source>
</evidence>
<dbReference type="EC" id="2.6.1.16" evidence="3 10"/>
<dbReference type="CDD" id="cd05009">
    <property type="entry name" value="SIS_GlmS_GlmD_2"/>
    <property type="match status" value="1"/>
</dbReference>
<keyword evidence="9" id="KW-0315">Glutamine amidotransferase</keyword>
<evidence type="ECO:0000256" key="1">
    <source>
        <dbReference type="ARBA" id="ARBA00001031"/>
    </source>
</evidence>
<dbReference type="SUPFAM" id="SSF53697">
    <property type="entry name" value="SIS domain"/>
    <property type="match status" value="1"/>
</dbReference>
<evidence type="ECO:0000313" key="13">
    <source>
        <dbReference type="EMBL" id="AMD91057.1"/>
    </source>
</evidence>
<evidence type="ECO:0000256" key="9">
    <source>
        <dbReference type="ARBA" id="ARBA00022962"/>
    </source>
</evidence>
<dbReference type="GO" id="GO:0005829">
    <property type="term" value="C:cytosol"/>
    <property type="evidence" value="ECO:0007669"/>
    <property type="project" value="TreeGrafter"/>
</dbReference>
<feature type="domain" description="SIS" evidence="12">
    <location>
        <begin position="460"/>
        <end position="598"/>
    </location>
</feature>
<evidence type="ECO:0000259" key="11">
    <source>
        <dbReference type="PROSITE" id="PS51278"/>
    </source>
</evidence>
<sequence>MCGIIGYAGHRPAVPVVVEGLRRLEYRGYDSAGVAFVRQGALRVVRAKGKLAALEEKLAQEPVSTATCAMGHTRWATHGVPAERNAHPHLSNDASLALVHNGIIENYQEIKAELTAKGYVFHSETDTEVLVNLIAERRKSEPDLLHAFAAALREAHGAYAVCLMDRGEPETIYAARMSAPLIFGLGTGENFVASDIPAFLPYTRQVVFLEDGEVVRATATHYEILRLADLTPVEHEVQTIQWDMQAAQKGGYRHFMLKEIFEQPRVITDGLAGRINAGRDAALLPELDALPVPRRLHIVACGTSYHSGLWGRHLLEHWAGVPVQVEIASEFRYRDSLILDKEDMVLVISQSGETADTLAALRIARERGVAVLGLCNVVGSSIAREASAVIYTQAGPEISVASTKAMCSQMLTLALMALYWGGRQNALPQERRRELIGLLESLPALLESQLPGMHDKARELSRKYAQARNFFYLGRGHCFPLALEGALKLKELSYIHAEGYAAGEMKHGPIALIDPAFPTFALALDDALFPKVKSNIVEVQARQGKVIALTNPGLDLAVDDPWIIPALPAPLAGFMALPALQLFSYETADYLGKDVDQPRNLAKSVTVE</sequence>
<reference evidence="14" key="1">
    <citation type="submission" date="2016-02" db="EMBL/GenBank/DDBJ databases">
        <authorList>
            <person name="Holder M.E."/>
            <person name="Ajami N.J."/>
            <person name="Petrosino J.F."/>
        </authorList>
    </citation>
    <scope>NUCLEOTIDE SEQUENCE [LARGE SCALE GENOMIC DNA]</scope>
    <source>
        <strain evidence="14">CCUG 45958</strain>
    </source>
</reference>
<comment type="function">
    <text evidence="10">Catalyzes the first step in hexosamine metabolism, converting fructose-6P into glucosamine-6P using glutamine as a nitrogen source.</text>
</comment>
<dbReference type="FunFam" id="3.40.50.10490:FF:000001">
    <property type="entry name" value="Glutamine--fructose-6-phosphate aminotransferase [isomerizing]"/>
    <property type="match status" value="1"/>
</dbReference>
<dbReference type="InterPro" id="IPR001347">
    <property type="entry name" value="SIS_dom"/>
</dbReference>
<dbReference type="HAMAP" id="MF_00164">
    <property type="entry name" value="GlmS"/>
    <property type="match status" value="1"/>
</dbReference>
<dbReference type="PROSITE" id="PS51464">
    <property type="entry name" value="SIS"/>
    <property type="match status" value="2"/>
</dbReference>
<keyword evidence="14" id="KW-1185">Reference proteome</keyword>
<dbReference type="AlphaFoldDB" id="A0A0X8JLP2"/>
<dbReference type="InterPro" id="IPR047084">
    <property type="entry name" value="GFAT_N"/>
</dbReference>
<accession>A0A0X8JLP2</accession>
<feature type="initiator methionine" description="Removed" evidence="10">
    <location>
        <position position="1"/>
    </location>
</feature>
<dbReference type="GO" id="GO:0004360">
    <property type="term" value="F:glutamine-fructose-6-phosphate transaminase (isomerizing) activity"/>
    <property type="evidence" value="ECO:0007669"/>
    <property type="project" value="UniProtKB-UniRule"/>
</dbReference>
<dbReference type="CDD" id="cd00714">
    <property type="entry name" value="GFAT"/>
    <property type="match status" value="1"/>
</dbReference>
<dbReference type="InterPro" id="IPR035466">
    <property type="entry name" value="GlmS/AgaS_SIS"/>
</dbReference>
<dbReference type="Gene3D" id="3.60.20.10">
    <property type="entry name" value="Glutamine Phosphoribosylpyrophosphate, subunit 1, domain 1"/>
    <property type="match status" value="1"/>
</dbReference>
<dbReference type="RefSeq" id="WP_062254017.1">
    <property type="nucleotide sequence ID" value="NZ_CP014229.1"/>
</dbReference>
<dbReference type="SUPFAM" id="SSF56235">
    <property type="entry name" value="N-terminal nucleophile aminohydrolases (Ntn hydrolases)"/>
    <property type="match status" value="1"/>
</dbReference>
<dbReference type="KEGG" id="dfi:AXF13_13520"/>
<protein>
    <recommendedName>
        <fullName evidence="4 10">Glutamine--fructose-6-phosphate aminotransferase [isomerizing]</fullName>
        <ecNumber evidence="3 10">2.6.1.16</ecNumber>
    </recommendedName>
    <alternativeName>
        <fullName evidence="10">D-fructose-6-phosphate amidotransferase</fullName>
    </alternativeName>
    <alternativeName>
        <fullName evidence="10">GFAT</fullName>
    </alternativeName>
    <alternativeName>
        <fullName evidence="10">Glucosamine-6-phosphate synthase</fullName>
    </alternativeName>
    <alternativeName>
        <fullName evidence="10">Hexosephosphate aminotransferase</fullName>
    </alternativeName>
    <alternativeName>
        <fullName evidence="10">L-glutamine--D-fructose-6-phosphate amidotransferase</fullName>
    </alternativeName>
</protein>
<dbReference type="CDD" id="cd05008">
    <property type="entry name" value="SIS_GlmS_GlmD_1"/>
    <property type="match status" value="1"/>
</dbReference>
<dbReference type="NCBIfam" id="NF001484">
    <property type="entry name" value="PRK00331.1"/>
    <property type="match status" value="1"/>
</dbReference>
<evidence type="ECO:0000256" key="5">
    <source>
        <dbReference type="ARBA" id="ARBA00022490"/>
    </source>
</evidence>
<dbReference type="Proteomes" id="UP000069241">
    <property type="component" value="Chromosome"/>
</dbReference>
<dbReference type="InterPro" id="IPR046348">
    <property type="entry name" value="SIS_dom_sf"/>
</dbReference>
<evidence type="ECO:0000256" key="7">
    <source>
        <dbReference type="ARBA" id="ARBA00022679"/>
    </source>
</evidence>
<dbReference type="GO" id="GO:0006047">
    <property type="term" value="P:UDP-N-acetylglucosamine metabolic process"/>
    <property type="evidence" value="ECO:0007669"/>
    <property type="project" value="TreeGrafter"/>
</dbReference>
<evidence type="ECO:0000259" key="12">
    <source>
        <dbReference type="PROSITE" id="PS51464"/>
    </source>
</evidence>
<evidence type="ECO:0000256" key="6">
    <source>
        <dbReference type="ARBA" id="ARBA00022576"/>
    </source>
</evidence>
<dbReference type="NCBIfam" id="TIGR01135">
    <property type="entry name" value="glmS"/>
    <property type="match status" value="1"/>
</dbReference>
<dbReference type="GO" id="GO:0005975">
    <property type="term" value="P:carbohydrate metabolic process"/>
    <property type="evidence" value="ECO:0007669"/>
    <property type="project" value="UniProtKB-UniRule"/>
</dbReference>
<proteinExistence type="inferred from homology"/>
<feature type="domain" description="SIS" evidence="12">
    <location>
        <begin position="283"/>
        <end position="427"/>
    </location>
</feature>
<comment type="subunit">
    <text evidence="10">Homodimer.</text>
</comment>
<feature type="active site" description="Nucleophile; for GATase activity" evidence="10">
    <location>
        <position position="2"/>
    </location>
</feature>
<keyword evidence="7 10" id="KW-0808">Transferase</keyword>
<feature type="domain" description="Glutamine amidotransferase type-2" evidence="11">
    <location>
        <begin position="2"/>
        <end position="220"/>
    </location>
</feature>
<dbReference type="PANTHER" id="PTHR10937:SF0">
    <property type="entry name" value="GLUTAMINE--FRUCTOSE-6-PHOSPHATE TRANSAMINASE (ISOMERIZING)"/>
    <property type="match status" value="1"/>
</dbReference>
<comment type="subcellular location">
    <subcellularLocation>
        <location evidence="2 10">Cytoplasm</location>
    </subcellularLocation>
</comment>
<dbReference type="PROSITE" id="PS51278">
    <property type="entry name" value="GATASE_TYPE_2"/>
    <property type="match status" value="1"/>
</dbReference>
<dbReference type="GO" id="GO:0097367">
    <property type="term" value="F:carbohydrate derivative binding"/>
    <property type="evidence" value="ECO:0007669"/>
    <property type="project" value="InterPro"/>
</dbReference>
<keyword evidence="5 10" id="KW-0963">Cytoplasm</keyword>
<evidence type="ECO:0000256" key="10">
    <source>
        <dbReference type="HAMAP-Rule" id="MF_00164"/>
    </source>
</evidence>
<dbReference type="Pfam" id="PF13522">
    <property type="entry name" value="GATase_6"/>
    <property type="match status" value="1"/>
</dbReference>
<dbReference type="InterPro" id="IPR005855">
    <property type="entry name" value="GFAT"/>
</dbReference>
<evidence type="ECO:0000256" key="3">
    <source>
        <dbReference type="ARBA" id="ARBA00012916"/>
    </source>
</evidence>
<dbReference type="GO" id="GO:0006487">
    <property type="term" value="P:protein N-linked glycosylation"/>
    <property type="evidence" value="ECO:0007669"/>
    <property type="project" value="TreeGrafter"/>
</dbReference>
<comment type="catalytic activity">
    <reaction evidence="1 10">
        <text>D-fructose 6-phosphate + L-glutamine = D-glucosamine 6-phosphate + L-glutamate</text>
        <dbReference type="Rhea" id="RHEA:13237"/>
        <dbReference type="ChEBI" id="CHEBI:29985"/>
        <dbReference type="ChEBI" id="CHEBI:58359"/>
        <dbReference type="ChEBI" id="CHEBI:58725"/>
        <dbReference type="ChEBI" id="CHEBI:61527"/>
        <dbReference type="EC" id="2.6.1.16"/>
    </reaction>
</comment>
<dbReference type="InterPro" id="IPR029055">
    <property type="entry name" value="Ntn_hydrolases_N"/>
</dbReference>
<dbReference type="GO" id="GO:0006002">
    <property type="term" value="P:fructose 6-phosphate metabolic process"/>
    <property type="evidence" value="ECO:0007669"/>
    <property type="project" value="TreeGrafter"/>
</dbReference>
<evidence type="ECO:0000313" key="14">
    <source>
        <dbReference type="Proteomes" id="UP000069241"/>
    </source>
</evidence>
<feature type="active site" description="For Fru-6P isomerization activity" evidence="10">
    <location>
        <position position="603"/>
    </location>
</feature>
<gene>
    <name evidence="10" type="primary">glmS</name>
    <name evidence="13" type="ORF">AXF13_13520</name>
</gene>
<keyword evidence="6 10" id="KW-0032">Aminotransferase</keyword>
<dbReference type="STRING" id="44742.AXF13_13520"/>
<dbReference type="Gene3D" id="3.40.50.10490">
    <property type="entry name" value="Glucose-6-phosphate isomerase like protein, domain 1"/>
    <property type="match status" value="2"/>
</dbReference>
<evidence type="ECO:0000256" key="4">
    <source>
        <dbReference type="ARBA" id="ARBA00016090"/>
    </source>
</evidence>
<name>A0A0X8JLP2_9BACT</name>
<dbReference type="InterPro" id="IPR017932">
    <property type="entry name" value="GATase_2_dom"/>
</dbReference>
<evidence type="ECO:0000256" key="8">
    <source>
        <dbReference type="ARBA" id="ARBA00022737"/>
    </source>
</evidence>
<dbReference type="InterPro" id="IPR035490">
    <property type="entry name" value="GlmS/FrlB_SIS"/>
</dbReference>
<organism evidence="13 14">
    <name type="scientific">Desulfovibrio fairfieldensis</name>
    <dbReference type="NCBI Taxonomy" id="44742"/>
    <lineage>
        <taxon>Bacteria</taxon>
        <taxon>Pseudomonadati</taxon>
        <taxon>Thermodesulfobacteriota</taxon>
        <taxon>Desulfovibrionia</taxon>
        <taxon>Desulfovibrionales</taxon>
        <taxon>Desulfovibrionaceae</taxon>
        <taxon>Desulfovibrio</taxon>
    </lineage>
</organism>
<dbReference type="PANTHER" id="PTHR10937">
    <property type="entry name" value="GLUCOSAMINE--FRUCTOSE-6-PHOSPHATE AMINOTRANSFERASE, ISOMERIZING"/>
    <property type="match status" value="1"/>
</dbReference>
<keyword evidence="8" id="KW-0677">Repeat</keyword>